<evidence type="ECO:0000256" key="1">
    <source>
        <dbReference type="SAM" id="MobiDB-lite"/>
    </source>
</evidence>
<dbReference type="RefSeq" id="WP_157021514.1">
    <property type="nucleotide sequence ID" value="NZ_WQLV01000002.1"/>
</dbReference>
<protein>
    <recommendedName>
        <fullName evidence="4">NAD(P)-binding domain-containing protein</fullName>
    </recommendedName>
</protein>
<dbReference type="AlphaFoldDB" id="A0A6L6WGP7"/>
<gene>
    <name evidence="2" type="ORF">GO984_05320</name>
</gene>
<organism evidence="2 3">
    <name type="scientific">Parasedimentitalea huanghaiensis</name>
    <dbReference type="NCBI Taxonomy" id="2682100"/>
    <lineage>
        <taxon>Bacteria</taxon>
        <taxon>Pseudomonadati</taxon>
        <taxon>Pseudomonadota</taxon>
        <taxon>Alphaproteobacteria</taxon>
        <taxon>Rhodobacterales</taxon>
        <taxon>Paracoccaceae</taxon>
        <taxon>Parasedimentitalea</taxon>
    </lineage>
</organism>
<proteinExistence type="predicted"/>
<evidence type="ECO:0000313" key="3">
    <source>
        <dbReference type="Proteomes" id="UP000478892"/>
    </source>
</evidence>
<dbReference type="Proteomes" id="UP000478892">
    <property type="component" value="Unassembled WGS sequence"/>
</dbReference>
<dbReference type="EMBL" id="WQLV01000002">
    <property type="protein sequence ID" value="MVO15227.1"/>
    <property type="molecule type" value="Genomic_DNA"/>
</dbReference>
<comment type="caution">
    <text evidence="2">The sequence shown here is derived from an EMBL/GenBank/DDBJ whole genome shotgun (WGS) entry which is preliminary data.</text>
</comment>
<dbReference type="Gene3D" id="3.40.50.720">
    <property type="entry name" value="NAD(P)-binding Rossmann-like Domain"/>
    <property type="match status" value="1"/>
</dbReference>
<sequence>MVRLSGRGESHAKTCEDIVRNCGIDFTLIRSSWFAQSFSEGRPHGPVLQGAVTLPAGQVQEPIIVINDIAEVAIRLTSQLGRQPSHYPSGTETNAKRRPNGRRLTVSNER</sequence>
<accession>A0A6L6WGP7</accession>
<evidence type="ECO:0000313" key="2">
    <source>
        <dbReference type="EMBL" id="MVO15227.1"/>
    </source>
</evidence>
<feature type="compositionally biased region" description="Polar residues" evidence="1">
    <location>
        <begin position="80"/>
        <end position="93"/>
    </location>
</feature>
<evidence type="ECO:0008006" key="4">
    <source>
        <dbReference type="Google" id="ProtNLM"/>
    </source>
</evidence>
<reference evidence="2 3" key="1">
    <citation type="submission" date="2019-12" db="EMBL/GenBank/DDBJ databases">
        <authorList>
            <person name="Zhang Y.-J."/>
        </authorList>
    </citation>
    <scope>NUCLEOTIDE SEQUENCE [LARGE SCALE GENOMIC DNA]</scope>
    <source>
        <strain evidence="2 3">CY05</strain>
    </source>
</reference>
<feature type="region of interest" description="Disordered" evidence="1">
    <location>
        <begin position="80"/>
        <end position="110"/>
    </location>
</feature>
<name>A0A6L6WGP7_9RHOB</name>
<dbReference type="Gene3D" id="3.90.25.10">
    <property type="entry name" value="UDP-galactose 4-epimerase, domain 1"/>
    <property type="match status" value="1"/>
</dbReference>
<keyword evidence="3" id="KW-1185">Reference proteome</keyword>